<dbReference type="Pfam" id="PF00440">
    <property type="entry name" value="TetR_N"/>
    <property type="match status" value="1"/>
</dbReference>
<reference evidence="6" key="1">
    <citation type="submission" date="2021-06" db="EMBL/GenBank/DDBJ databases">
        <authorList>
            <person name="Criscuolo A."/>
        </authorList>
    </citation>
    <scope>NUCLEOTIDE SEQUENCE</scope>
    <source>
        <strain evidence="6">CIP111803</strain>
    </source>
</reference>
<dbReference type="GO" id="GO:0003700">
    <property type="term" value="F:DNA-binding transcription factor activity"/>
    <property type="evidence" value="ECO:0007669"/>
    <property type="project" value="TreeGrafter"/>
</dbReference>
<dbReference type="InterPro" id="IPR001647">
    <property type="entry name" value="HTH_TetR"/>
</dbReference>
<evidence type="ECO:0000259" key="5">
    <source>
        <dbReference type="PROSITE" id="PS50977"/>
    </source>
</evidence>
<accession>A0A916NVK9</accession>
<evidence type="ECO:0000256" key="4">
    <source>
        <dbReference type="PROSITE-ProRule" id="PRU00335"/>
    </source>
</evidence>
<feature type="domain" description="HTH tetR-type" evidence="5">
    <location>
        <begin position="2"/>
        <end position="62"/>
    </location>
</feature>
<proteinExistence type="predicted"/>
<gene>
    <name evidence="6" type="ORF">LEUCIP111803_01134</name>
</gene>
<organism evidence="6 7">
    <name type="scientific">Leucobacter soli</name>
    <dbReference type="NCBI Taxonomy" id="2812850"/>
    <lineage>
        <taxon>Bacteria</taxon>
        <taxon>Bacillati</taxon>
        <taxon>Actinomycetota</taxon>
        <taxon>Actinomycetes</taxon>
        <taxon>Micrococcales</taxon>
        <taxon>Microbacteriaceae</taxon>
        <taxon>Leucobacter</taxon>
    </lineage>
</organism>
<evidence type="ECO:0000313" key="6">
    <source>
        <dbReference type="EMBL" id="CAG7608606.1"/>
    </source>
</evidence>
<evidence type="ECO:0000313" key="7">
    <source>
        <dbReference type="Proteomes" id="UP000693892"/>
    </source>
</evidence>
<dbReference type="PANTHER" id="PTHR30055:SF234">
    <property type="entry name" value="HTH-TYPE TRANSCRIPTIONAL REGULATOR BETI"/>
    <property type="match status" value="1"/>
</dbReference>
<dbReference type="GO" id="GO:0000976">
    <property type="term" value="F:transcription cis-regulatory region binding"/>
    <property type="evidence" value="ECO:0007669"/>
    <property type="project" value="TreeGrafter"/>
</dbReference>
<keyword evidence="7" id="KW-1185">Reference proteome</keyword>
<dbReference type="RefSeq" id="WP_218114749.1">
    <property type="nucleotide sequence ID" value="NZ_CAJVAP010000010.1"/>
</dbReference>
<evidence type="ECO:0000256" key="1">
    <source>
        <dbReference type="ARBA" id="ARBA00023015"/>
    </source>
</evidence>
<keyword evidence="2 4" id="KW-0238">DNA-binding</keyword>
<dbReference type="EMBL" id="CAJVAP010000010">
    <property type="protein sequence ID" value="CAG7608606.1"/>
    <property type="molecule type" value="Genomic_DNA"/>
</dbReference>
<dbReference type="Proteomes" id="UP000693892">
    <property type="component" value="Unassembled WGS sequence"/>
</dbReference>
<dbReference type="PANTHER" id="PTHR30055">
    <property type="entry name" value="HTH-TYPE TRANSCRIPTIONAL REGULATOR RUTR"/>
    <property type="match status" value="1"/>
</dbReference>
<evidence type="ECO:0000256" key="2">
    <source>
        <dbReference type="ARBA" id="ARBA00023125"/>
    </source>
</evidence>
<protein>
    <recommendedName>
        <fullName evidence="5">HTH tetR-type domain-containing protein</fullName>
    </recommendedName>
</protein>
<dbReference type="AlphaFoldDB" id="A0A916NVK9"/>
<evidence type="ECO:0000256" key="3">
    <source>
        <dbReference type="ARBA" id="ARBA00023163"/>
    </source>
</evidence>
<name>A0A916NVK9_9MICO</name>
<sequence>MRNSRADVVEAALRVLDAHGLENCSMRRVAAELGVQPSALYHHVPDKQTLLALMADEIVRGVAAPGAVRGSAPGATPGAAPVAVRGSKAGPATAADLCRALRTAMLGVRDGADVVATASAFRLGASSVEAALAELVGADGARTLLLYTFGQAQSAQTHRQAAAFAALADPSRVSADAEAEAEADLDASFDRGVEIILAGIDSLR</sequence>
<dbReference type="PROSITE" id="PS50977">
    <property type="entry name" value="HTH_TETR_2"/>
    <property type="match status" value="1"/>
</dbReference>
<dbReference type="InterPro" id="IPR050109">
    <property type="entry name" value="HTH-type_TetR-like_transc_reg"/>
</dbReference>
<comment type="caution">
    <text evidence="6">The sequence shown here is derived from an EMBL/GenBank/DDBJ whole genome shotgun (WGS) entry which is preliminary data.</text>
</comment>
<keyword evidence="3" id="KW-0804">Transcription</keyword>
<feature type="DNA-binding region" description="H-T-H motif" evidence="4">
    <location>
        <begin position="25"/>
        <end position="44"/>
    </location>
</feature>
<keyword evidence="1" id="KW-0805">Transcription regulation</keyword>